<dbReference type="Pfam" id="PF04993">
    <property type="entry name" value="TfoX_N"/>
    <property type="match status" value="1"/>
</dbReference>
<organism evidence="2 3">
    <name type="scientific">Microlunatus phosphovorus (strain ATCC 700054 / DSM 10555 / JCM 9379 / NBRC 101784 / NCIMB 13414 / VKM Ac-1990 / NM-1)</name>
    <dbReference type="NCBI Taxonomy" id="1032480"/>
    <lineage>
        <taxon>Bacteria</taxon>
        <taxon>Bacillati</taxon>
        <taxon>Actinomycetota</taxon>
        <taxon>Actinomycetes</taxon>
        <taxon>Propionibacteriales</taxon>
        <taxon>Propionibacteriaceae</taxon>
        <taxon>Microlunatus</taxon>
    </lineage>
</organism>
<dbReference type="InterPro" id="IPR007076">
    <property type="entry name" value="TfoX_N"/>
</dbReference>
<name>F5XTU2_MICPN</name>
<dbReference type="STRING" id="1032480.MLP_45270"/>
<feature type="domain" description="TfoX N-terminal" evidence="1">
    <location>
        <begin position="23"/>
        <end position="108"/>
    </location>
</feature>
<dbReference type="AlphaFoldDB" id="F5XTU2"/>
<evidence type="ECO:0000259" key="1">
    <source>
        <dbReference type="Pfam" id="PF04993"/>
    </source>
</evidence>
<dbReference type="RefSeq" id="WP_013865375.1">
    <property type="nucleotide sequence ID" value="NC_015635.1"/>
</dbReference>
<proteinExistence type="predicted"/>
<dbReference type="Gene3D" id="3.30.1460.30">
    <property type="entry name" value="YgaC/TfoX-N like chaperone"/>
    <property type="match status" value="1"/>
</dbReference>
<evidence type="ECO:0000313" key="3">
    <source>
        <dbReference type="Proteomes" id="UP000007947"/>
    </source>
</evidence>
<reference evidence="2 3" key="1">
    <citation type="submission" date="2011-05" db="EMBL/GenBank/DDBJ databases">
        <title>Whole genome sequence of Microlunatus phosphovorus NM-1.</title>
        <authorList>
            <person name="Hosoyama A."/>
            <person name="Sasaki K."/>
            <person name="Harada T."/>
            <person name="Igarashi R."/>
            <person name="Kawakoshi A."/>
            <person name="Sasagawa M."/>
            <person name="Fukada J."/>
            <person name="Nakamura S."/>
            <person name="Katano Y."/>
            <person name="Hanada S."/>
            <person name="Kamagata Y."/>
            <person name="Nakamura N."/>
            <person name="Yamazaki S."/>
            <person name="Fujita N."/>
        </authorList>
    </citation>
    <scope>NUCLEOTIDE SEQUENCE [LARGE SCALE GENOMIC DNA]</scope>
    <source>
        <strain evidence="3">ATCC 700054 / DSM 10555 / JCM 9379 / NBRC 101784 / NCIMB 13414 / VKM Ac-1990 / NM-1</strain>
    </source>
</reference>
<gene>
    <name evidence="2" type="ordered locus">MLP_45270</name>
</gene>
<evidence type="ECO:0000313" key="2">
    <source>
        <dbReference type="EMBL" id="BAK37541.1"/>
    </source>
</evidence>
<dbReference type="Proteomes" id="UP000007947">
    <property type="component" value="Chromosome"/>
</dbReference>
<dbReference type="eggNOG" id="COG3070">
    <property type="taxonomic scope" value="Bacteria"/>
</dbReference>
<accession>F5XTU2</accession>
<dbReference type="EMBL" id="AP012204">
    <property type="protein sequence ID" value="BAK37541.1"/>
    <property type="molecule type" value="Genomic_DNA"/>
</dbReference>
<protein>
    <recommendedName>
        <fullName evidence="1">TfoX N-terminal domain-containing protein</fullName>
    </recommendedName>
</protein>
<dbReference type="SUPFAM" id="SSF159894">
    <property type="entry name" value="YgaC/TfoX-N like"/>
    <property type="match status" value="1"/>
</dbReference>
<dbReference type="OrthoDB" id="214902at2"/>
<sequence length="117" mass="12833">MRTPLPHPDLLERIRAELAAEPSTMEKAMFGVRCFMVNDKLVVGARKNGDLLVRVPAERHDELLDQPGASQSEMGAGRSMGPGWISVAAQALDTDEALAYWVEIALDHNRRITGAHS</sequence>
<dbReference type="KEGG" id="mph:MLP_45270"/>
<dbReference type="HOGENOM" id="CLU_136016_2_0_11"/>
<keyword evidence="3" id="KW-1185">Reference proteome</keyword>